<evidence type="ECO:0000313" key="3">
    <source>
        <dbReference type="Proteomes" id="UP000001940"/>
    </source>
</evidence>
<dbReference type="AlphaFoldDB" id="G5ED70"/>
<dbReference type="InterPro" id="IPR000210">
    <property type="entry name" value="BTB/POZ_dom"/>
</dbReference>
<evidence type="ECO:0000313" key="4">
    <source>
        <dbReference type="WormBase" id="C18D11.7"/>
    </source>
</evidence>
<dbReference type="SUPFAM" id="SSF54695">
    <property type="entry name" value="POZ domain"/>
    <property type="match status" value="1"/>
</dbReference>
<dbReference type="OMA" id="VANYLWF"/>
<dbReference type="KEGG" id="cel:CELE_C18D11.7"/>
<dbReference type="PaxDb" id="6239-C18D11.7"/>
<dbReference type="InterPro" id="IPR011333">
    <property type="entry name" value="SKP1/BTB/POZ_sf"/>
</dbReference>
<dbReference type="HOGENOM" id="CLU_074193_0_0_1"/>
<evidence type="ECO:0000313" key="2">
    <source>
        <dbReference type="EMBL" id="CAI79117.1"/>
    </source>
</evidence>
<dbReference type="SMART" id="SM00225">
    <property type="entry name" value="BTB"/>
    <property type="match status" value="1"/>
</dbReference>
<dbReference type="CTD" id="3564800"/>
<dbReference type="SMR" id="G5ED70"/>
<dbReference type="Bgee" id="WBGene00044232">
    <property type="expression patterns" value="Expressed in pharyngeal muscle cell (C elegans) and 1 other cell type or tissue"/>
</dbReference>
<dbReference type="EMBL" id="BX284603">
    <property type="protein sequence ID" value="CAI79117.1"/>
    <property type="molecule type" value="Genomic_DNA"/>
</dbReference>
<gene>
    <name evidence="2 4" type="ORF">C18D11.7</name>
    <name evidence="2" type="ORF">CELE_C18D11.7</name>
</gene>
<dbReference type="eggNOG" id="ENOG502TFVF">
    <property type="taxonomic scope" value="Eukaryota"/>
</dbReference>
<dbReference type="RefSeq" id="NP_001021178.1">
    <property type="nucleotide sequence ID" value="NM_001026007.6"/>
</dbReference>
<dbReference type="AGR" id="WB:WBGene00044232"/>
<dbReference type="FunCoup" id="G5ED70">
    <property type="interactions" value="811"/>
</dbReference>
<organism evidence="2 3">
    <name type="scientific">Caenorhabditis elegans</name>
    <dbReference type="NCBI Taxonomy" id="6239"/>
    <lineage>
        <taxon>Eukaryota</taxon>
        <taxon>Metazoa</taxon>
        <taxon>Ecdysozoa</taxon>
        <taxon>Nematoda</taxon>
        <taxon>Chromadorea</taxon>
        <taxon>Rhabditida</taxon>
        <taxon>Rhabditina</taxon>
        <taxon>Rhabditomorpha</taxon>
        <taxon>Rhabditoidea</taxon>
        <taxon>Rhabditidae</taxon>
        <taxon>Peloderinae</taxon>
        <taxon>Caenorhabditis</taxon>
    </lineage>
</organism>
<name>G5ED70_CAEEL</name>
<proteinExistence type="predicted"/>
<feature type="domain" description="BTB" evidence="1">
    <location>
        <begin position="126"/>
        <end position="219"/>
    </location>
</feature>
<dbReference type="WormBase" id="C18D11.7">
    <property type="protein sequence ID" value="CE38276"/>
    <property type="gene ID" value="WBGene00044232"/>
</dbReference>
<evidence type="ECO:0000259" key="1">
    <source>
        <dbReference type="SMART" id="SM00225"/>
    </source>
</evidence>
<protein>
    <submittedName>
        <fullName evidence="2">BTB domain-containing protein</fullName>
    </submittedName>
</protein>
<sequence length="325" mass="39046">MSDVYRVGEDATSEKSLVMTPDTNPQHAYVANYLWFFFIKDRKFHIAAFFKETPEIEYQSSVKIWFKDEHFSYYERSEPFPFEEKCEDTYDIEYLDWTSIEVTFKVTKLYGEEYIGPADKESENEDGLIVNVANQKIFLCMETIVSNSEVFNKLRDSSSGIEITLLDVDPEVFLEMLRVLNPPHKRISRFYFTEFLLLACRFRMYRLLVLLDDFSRTDEYDKNWITRHSWKKFQLILQEDPSFSIQVLESFRVKRRMEKPVRRVKIRDPEIQSVHLLDDKKSWFGEACEYFAFNKSKLIFTILSIWFLEHVFIFTWKFAQIKKPS</sequence>
<dbReference type="InParanoid" id="G5ED70"/>
<reference evidence="2 3" key="1">
    <citation type="journal article" date="1998" name="Science">
        <title>Genome sequence of the nematode C. elegans: a platform for investigating biology.</title>
        <authorList>
            <consortium name="The C. elegans sequencing consortium"/>
            <person name="Sulson J.E."/>
            <person name="Waterston R."/>
        </authorList>
    </citation>
    <scope>NUCLEOTIDE SEQUENCE [LARGE SCALE GENOMIC DNA]</scope>
    <source>
        <strain evidence="2 3">Bristol N2</strain>
    </source>
</reference>
<dbReference type="OrthoDB" id="5784075at2759"/>
<dbReference type="Proteomes" id="UP000001940">
    <property type="component" value="Chromosome III"/>
</dbReference>
<accession>G5ED70</accession>
<dbReference type="Pfam" id="PF00651">
    <property type="entry name" value="BTB"/>
    <property type="match status" value="1"/>
</dbReference>
<dbReference type="GeneID" id="3564800"/>
<keyword evidence="3" id="KW-1185">Reference proteome</keyword>